<sequence>MATIIDRLDDYQRRHRWLSLPLGVVYKFVEDQGTYQAALLTYYGFVSLFPLLLLLTTGLGFALHGSPHLQQQVLHSALNQFPVIGDQIGANIHSFHGNAFALAVGIAGSLYGAIGVAQAAQNALNRIWAVPRHLRPNPLVSRLRSLLLLGLLATGVILTAALTALSSTSHVFGVDISWAARIGAVVFSVALNAALIMLTFQVLTARVLRRSQLWPEAVAGAVIWQVLLVASTYSVNHTLRGSTATYGMFAIVLGLLAWLYLGAMTFVLCAQSAAVRAHHLWPRNLLAPFVDDLTLTGADKRAYTSYATTESYKTFENVRVVFDQATPPAQALPPAQPPVPAPAPAPADEQRDGTEAAS</sequence>
<dbReference type="PANTHER" id="PTHR30213">
    <property type="entry name" value="INNER MEMBRANE PROTEIN YHJD"/>
    <property type="match status" value="1"/>
</dbReference>
<evidence type="ECO:0000313" key="9">
    <source>
        <dbReference type="Proteomes" id="UP001592531"/>
    </source>
</evidence>
<comment type="caution">
    <text evidence="8">The sequence shown here is derived from an EMBL/GenBank/DDBJ whole genome shotgun (WGS) entry which is preliminary data.</text>
</comment>
<dbReference type="RefSeq" id="WP_380537934.1">
    <property type="nucleotide sequence ID" value="NZ_JBHFAB010000015.1"/>
</dbReference>
<keyword evidence="5 7" id="KW-0472">Membrane</keyword>
<proteinExistence type="predicted"/>
<keyword evidence="2" id="KW-1003">Cell membrane</keyword>
<evidence type="ECO:0000256" key="1">
    <source>
        <dbReference type="ARBA" id="ARBA00004651"/>
    </source>
</evidence>
<feature type="compositionally biased region" description="Pro residues" evidence="6">
    <location>
        <begin position="330"/>
        <end position="345"/>
    </location>
</feature>
<dbReference type="InterPro" id="IPR017039">
    <property type="entry name" value="Virul_fac_BrkB"/>
</dbReference>
<keyword evidence="4 7" id="KW-1133">Transmembrane helix</keyword>
<evidence type="ECO:0000313" key="8">
    <source>
        <dbReference type="EMBL" id="MFC1419035.1"/>
    </source>
</evidence>
<evidence type="ECO:0000256" key="2">
    <source>
        <dbReference type="ARBA" id="ARBA00022475"/>
    </source>
</evidence>
<organism evidence="8 9">
    <name type="scientific">Streptacidiphilus cavernicola</name>
    <dbReference type="NCBI Taxonomy" id="3342716"/>
    <lineage>
        <taxon>Bacteria</taxon>
        <taxon>Bacillati</taxon>
        <taxon>Actinomycetota</taxon>
        <taxon>Actinomycetes</taxon>
        <taxon>Kitasatosporales</taxon>
        <taxon>Streptomycetaceae</taxon>
        <taxon>Streptacidiphilus</taxon>
    </lineage>
</organism>
<feature type="compositionally biased region" description="Basic and acidic residues" evidence="6">
    <location>
        <begin position="348"/>
        <end position="358"/>
    </location>
</feature>
<evidence type="ECO:0000256" key="4">
    <source>
        <dbReference type="ARBA" id="ARBA00022989"/>
    </source>
</evidence>
<protein>
    <submittedName>
        <fullName evidence="8">YihY/virulence factor BrkB family protein</fullName>
    </submittedName>
</protein>
<evidence type="ECO:0000256" key="7">
    <source>
        <dbReference type="SAM" id="Phobius"/>
    </source>
</evidence>
<feature type="transmembrane region" description="Helical" evidence="7">
    <location>
        <begin position="145"/>
        <end position="166"/>
    </location>
</feature>
<keyword evidence="9" id="KW-1185">Reference proteome</keyword>
<dbReference type="Pfam" id="PF03631">
    <property type="entry name" value="Virul_fac_BrkB"/>
    <property type="match status" value="1"/>
</dbReference>
<dbReference type="Proteomes" id="UP001592531">
    <property type="component" value="Unassembled WGS sequence"/>
</dbReference>
<feature type="transmembrane region" description="Helical" evidence="7">
    <location>
        <begin position="42"/>
        <end position="63"/>
    </location>
</feature>
<feature type="transmembrane region" description="Helical" evidence="7">
    <location>
        <begin position="178"/>
        <end position="201"/>
    </location>
</feature>
<dbReference type="PANTHER" id="PTHR30213:SF1">
    <property type="entry name" value="INNER MEMBRANE PROTEIN YHJD"/>
    <property type="match status" value="1"/>
</dbReference>
<gene>
    <name evidence="8" type="ORF">ACEZDE_20715</name>
</gene>
<evidence type="ECO:0000256" key="5">
    <source>
        <dbReference type="ARBA" id="ARBA00023136"/>
    </source>
</evidence>
<evidence type="ECO:0000256" key="3">
    <source>
        <dbReference type="ARBA" id="ARBA00022692"/>
    </source>
</evidence>
<name>A0ABV6VZ71_9ACTN</name>
<comment type="subcellular location">
    <subcellularLocation>
        <location evidence="1">Cell membrane</location>
        <topology evidence="1">Multi-pass membrane protein</topology>
    </subcellularLocation>
</comment>
<evidence type="ECO:0000256" key="6">
    <source>
        <dbReference type="SAM" id="MobiDB-lite"/>
    </source>
</evidence>
<feature type="region of interest" description="Disordered" evidence="6">
    <location>
        <begin position="326"/>
        <end position="358"/>
    </location>
</feature>
<keyword evidence="3 7" id="KW-0812">Transmembrane</keyword>
<feature type="transmembrane region" description="Helical" evidence="7">
    <location>
        <begin position="246"/>
        <end position="270"/>
    </location>
</feature>
<feature type="transmembrane region" description="Helical" evidence="7">
    <location>
        <begin position="213"/>
        <end position="234"/>
    </location>
</feature>
<accession>A0ABV6VZ71</accession>
<dbReference type="EMBL" id="JBHFAB010000015">
    <property type="protein sequence ID" value="MFC1419035.1"/>
    <property type="molecule type" value="Genomic_DNA"/>
</dbReference>
<reference evidence="8 9" key="1">
    <citation type="submission" date="2024-09" db="EMBL/GenBank/DDBJ databases">
        <authorList>
            <person name="Lee S.D."/>
        </authorList>
    </citation>
    <scope>NUCLEOTIDE SEQUENCE [LARGE SCALE GENOMIC DNA]</scope>
    <source>
        <strain evidence="8 9">N8-3</strain>
    </source>
</reference>